<reference evidence="1" key="1">
    <citation type="submission" date="2021-06" db="EMBL/GenBank/DDBJ databases">
        <authorList>
            <person name="Kallberg Y."/>
            <person name="Tangrot J."/>
            <person name="Rosling A."/>
        </authorList>
    </citation>
    <scope>NUCLEOTIDE SEQUENCE</scope>
    <source>
        <strain evidence="1">BR232B</strain>
    </source>
</reference>
<sequence length="149" mass="16685">MADQLIWEMTQQVFSPLSVLSWFVPSLPGPKLHLVKTRLTSSKILLESKGPLTDEQTDKELLCGNWLMLVKSNGGEQQRIVLGLVPLQPQDEQKLDESIRRGGSTLEPSSIMQLIVGLQSDPIKRKRIVRLSDAICKDLTIPDVKKAEE</sequence>
<evidence type="ECO:0000313" key="2">
    <source>
        <dbReference type="Proteomes" id="UP000789739"/>
    </source>
</evidence>
<accession>A0A9N9BRI8</accession>
<comment type="caution">
    <text evidence="1">The sequence shown here is derived from an EMBL/GenBank/DDBJ whole genome shotgun (WGS) entry which is preliminary data.</text>
</comment>
<proteinExistence type="predicted"/>
<dbReference type="OrthoDB" id="1470350at2759"/>
<evidence type="ECO:0000313" key="1">
    <source>
        <dbReference type="EMBL" id="CAG8572784.1"/>
    </source>
</evidence>
<keyword evidence="2" id="KW-1185">Reference proteome</keyword>
<dbReference type="Proteomes" id="UP000789739">
    <property type="component" value="Unassembled WGS sequence"/>
</dbReference>
<dbReference type="EMBL" id="CAJVPI010000794">
    <property type="protein sequence ID" value="CAG8572784.1"/>
    <property type="molecule type" value="Genomic_DNA"/>
</dbReference>
<organism evidence="1 2">
    <name type="scientific">Paraglomus brasilianum</name>
    <dbReference type="NCBI Taxonomy" id="144538"/>
    <lineage>
        <taxon>Eukaryota</taxon>
        <taxon>Fungi</taxon>
        <taxon>Fungi incertae sedis</taxon>
        <taxon>Mucoromycota</taxon>
        <taxon>Glomeromycotina</taxon>
        <taxon>Glomeromycetes</taxon>
        <taxon>Paraglomerales</taxon>
        <taxon>Paraglomeraceae</taxon>
        <taxon>Paraglomus</taxon>
    </lineage>
</organism>
<dbReference type="AlphaFoldDB" id="A0A9N9BRI8"/>
<protein>
    <submittedName>
        <fullName evidence="1">8004_t:CDS:1</fullName>
    </submittedName>
</protein>
<gene>
    <name evidence="1" type="ORF">PBRASI_LOCUS6192</name>
</gene>
<name>A0A9N9BRI8_9GLOM</name>